<dbReference type="EMBL" id="LR797266">
    <property type="protein sequence ID" value="CAB4197941.1"/>
    <property type="molecule type" value="Genomic_DNA"/>
</dbReference>
<gene>
    <name evidence="4" type="ORF">UFOVP1080_11</name>
    <name evidence="5" type="ORF">UFOVP1321_49</name>
    <name evidence="6" type="ORF">UFOVP1432_15</name>
    <name evidence="7" type="ORF">UFOVP1528_2</name>
    <name evidence="3" type="ORF">UFOVP905_24</name>
</gene>
<dbReference type="EMBL" id="LR798375">
    <property type="protein sequence ID" value="CAB5227107.1"/>
    <property type="molecule type" value="Genomic_DNA"/>
</dbReference>
<accession>A0A6J5PDQ8</accession>
<dbReference type="EMBL" id="LR797043">
    <property type="protein sequence ID" value="CAB4182578.1"/>
    <property type="molecule type" value="Genomic_DNA"/>
</dbReference>
<dbReference type="EMBL" id="LR796848">
    <property type="protein sequence ID" value="CAB4169979.1"/>
    <property type="molecule type" value="Genomic_DNA"/>
</dbReference>
<sequence>MAGNKNIDYSVQLSDIGAPVKGNAGELNIAAAGSQAKGIEIQGKANADAITFLGTNALAAGKGYLEAGAEKEIKDSLDKLQGFGNTAKASAGAANAPLAQKADGTYGFLEPTTGMVSAEFPSTGPNDVRQEFTNNLERLQLAVTQGMLGQDEVISRIAATVKKYSAIAPGWASEFRKIGAEQTGISNVDVYGIHKALTQQSAASKAQEHIQAKNLELLTGFAKSRGILSMQEAASPKWEFERNRFQQEALEKVFVERNENRMKSEKMDQDTTDKVGHQIFNGLLNQEVNGALTAKNEKGEAVPYAERMRELVLLNNSTSPEDRTKAQSLGNILSGDLIAMRDRVGAAIRTMASADDGRKNVISSTKAKEMQEQLKGLVTDIADSVKTVEGRNMFAAVYDTANKTKEGLLTAFYLAHPVLLGIKDTGVSAPLYQAYITTMGPNGDTTEFSRRFGTEVTSAFDALRKGGGFASVSNANTAIVKGQDVSLATLRTTDPKAYTAVVANAVLFMTEIPKKSEPSAEDKTAYVNYLKKFEKVNYDVANDVSTMTNILSVPQLDKFLGTLSPQQRIGALSPIVASSTYAMQNMTNQLQTLVAGANVATNKDPAFPNATLRLEVSPETGLVNVVMGGEYRREANAPYAYNGAVTEGLSFSTRTANAGFRDKDASQGSSLFAQNYKRAVEIAGKLNGVMDVYTLAAKGMNPDLPLTVKDVREKVLRGQDPAPGLMKDLHTATPKDSDNTQSTNGVDITKMVNVIKVHGEGNNPGLSPKGALGFHQFTEATGRKYGLKIDAVAGIDERKDPVKSEQAAVKFLTDLSKQYNGDIAKMAAGYNAGEPAVNEAIKKANALGIPEQWLGVLAGMPGGGQHSYARETLPYVKRVVTAYNKQESATTEAQVSPKQYDYGTRTDGTKKHQGYFGEIPAFDGVSTELSVSIGFDGKEHLVPSLVPTLTKSEVKHLVDGGKLTPAIEDKVVAHARKRIKEGKSPFAGPNDKPIQWDKK</sequence>
<name>A0A6J5PDQ8_9CAUD</name>
<proteinExistence type="predicted"/>
<dbReference type="Gene3D" id="1.10.530.10">
    <property type="match status" value="1"/>
</dbReference>
<dbReference type="InterPro" id="IPR023346">
    <property type="entry name" value="Lysozyme-like_dom_sf"/>
</dbReference>
<evidence type="ECO:0000313" key="4">
    <source>
        <dbReference type="EMBL" id="CAB4182578.1"/>
    </source>
</evidence>
<dbReference type="PANTHER" id="PTHR37423">
    <property type="entry name" value="SOLUBLE LYTIC MUREIN TRANSGLYCOSYLASE-RELATED"/>
    <property type="match status" value="1"/>
</dbReference>
<organism evidence="3">
    <name type="scientific">uncultured Caudovirales phage</name>
    <dbReference type="NCBI Taxonomy" id="2100421"/>
    <lineage>
        <taxon>Viruses</taxon>
        <taxon>Duplodnaviria</taxon>
        <taxon>Heunggongvirae</taxon>
        <taxon>Uroviricota</taxon>
        <taxon>Caudoviricetes</taxon>
        <taxon>Peduoviridae</taxon>
        <taxon>Maltschvirus</taxon>
        <taxon>Maltschvirus maltsch</taxon>
    </lineage>
</organism>
<evidence type="ECO:0000313" key="6">
    <source>
        <dbReference type="EMBL" id="CAB4212433.1"/>
    </source>
</evidence>
<evidence type="ECO:0000313" key="3">
    <source>
        <dbReference type="EMBL" id="CAB4169979.1"/>
    </source>
</evidence>
<protein>
    <submittedName>
        <fullName evidence="3">LT_GEWL domain containing protein</fullName>
    </submittedName>
</protein>
<evidence type="ECO:0000313" key="7">
    <source>
        <dbReference type="EMBL" id="CAB5227107.1"/>
    </source>
</evidence>
<dbReference type="SUPFAM" id="SSF53955">
    <property type="entry name" value="Lysozyme-like"/>
    <property type="match status" value="1"/>
</dbReference>
<dbReference type="EMBL" id="LR797390">
    <property type="protein sequence ID" value="CAB4212433.1"/>
    <property type="molecule type" value="Genomic_DNA"/>
</dbReference>
<feature type="region of interest" description="Disordered" evidence="1">
    <location>
        <begin position="978"/>
        <end position="999"/>
    </location>
</feature>
<evidence type="ECO:0000256" key="1">
    <source>
        <dbReference type="SAM" id="MobiDB-lite"/>
    </source>
</evidence>
<feature type="region of interest" description="Disordered" evidence="1">
    <location>
        <begin position="719"/>
        <end position="744"/>
    </location>
</feature>
<evidence type="ECO:0000313" key="5">
    <source>
        <dbReference type="EMBL" id="CAB4197941.1"/>
    </source>
</evidence>
<feature type="compositionally biased region" description="Basic and acidic residues" evidence="1">
    <location>
        <begin position="727"/>
        <end position="738"/>
    </location>
</feature>
<feature type="domain" description="Transglycosylase SLT" evidence="2">
    <location>
        <begin position="742"/>
        <end position="848"/>
    </location>
</feature>
<dbReference type="PANTHER" id="PTHR37423:SF2">
    <property type="entry name" value="MEMBRANE-BOUND LYTIC MUREIN TRANSGLYCOSYLASE C"/>
    <property type="match status" value="1"/>
</dbReference>
<dbReference type="Pfam" id="PF01464">
    <property type="entry name" value="SLT"/>
    <property type="match status" value="1"/>
</dbReference>
<dbReference type="InterPro" id="IPR008258">
    <property type="entry name" value="Transglycosylase_SLT_dom_1"/>
</dbReference>
<evidence type="ECO:0000259" key="2">
    <source>
        <dbReference type="Pfam" id="PF01464"/>
    </source>
</evidence>
<reference evidence="3" key="1">
    <citation type="submission" date="2020-05" db="EMBL/GenBank/DDBJ databases">
        <authorList>
            <person name="Chiriac C."/>
            <person name="Salcher M."/>
            <person name="Ghai R."/>
            <person name="Kavagutti S V."/>
        </authorList>
    </citation>
    <scope>NUCLEOTIDE SEQUENCE</scope>
</reference>